<gene>
    <name evidence="2" type="ORF">G0U57_007085</name>
</gene>
<feature type="region of interest" description="Disordered" evidence="1">
    <location>
        <begin position="88"/>
        <end position="123"/>
    </location>
</feature>
<evidence type="ECO:0000313" key="2">
    <source>
        <dbReference type="EMBL" id="KAG6938182.1"/>
    </source>
</evidence>
<reference evidence="2 3" key="1">
    <citation type="journal article" date="2020" name="G3 (Bethesda)">
        <title>Draft Genome of the Common Snapping Turtle, Chelydra serpentina, a Model for Phenotypic Plasticity in Reptiles.</title>
        <authorList>
            <person name="Das D."/>
            <person name="Singh S.K."/>
            <person name="Bierstedt J."/>
            <person name="Erickson A."/>
            <person name="Galli G.L.J."/>
            <person name="Crossley D.A. 2nd"/>
            <person name="Rhen T."/>
        </authorList>
    </citation>
    <scope>NUCLEOTIDE SEQUENCE [LARGE SCALE GENOMIC DNA]</scope>
    <source>
        <strain evidence="2">KW</strain>
    </source>
</reference>
<organism evidence="2 3">
    <name type="scientific">Chelydra serpentina</name>
    <name type="common">Snapping turtle</name>
    <name type="synonym">Testudo serpentina</name>
    <dbReference type="NCBI Taxonomy" id="8475"/>
    <lineage>
        <taxon>Eukaryota</taxon>
        <taxon>Metazoa</taxon>
        <taxon>Chordata</taxon>
        <taxon>Craniata</taxon>
        <taxon>Vertebrata</taxon>
        <taxon>Euteleostomi</taxon>
        <taxon>Archelosauria</taxon>
        <taxon>Testudinata</taxon>
        <taxon>Testudines</taxon>
        <taxon>Cryptodira</taxon>
        <taxon>Durocryptodira</taxon>
        <taxon>Americhelydia</taxon>
        <taxon>Chelydroidea</taxon>
        <taxon>Chelydridae</taxon>
        <taxon>Chelydra</taxon>
    </lineage>
</organism>
<comment type="caution">
    <text evidence="2">The sequence shown here is derived from an EMBL/GenBank/DDBJ whole genome shotgun (WGS) entry which is preliminary data.</text>
</comment>
<feature type="compositionally biased region" description="Polar residues" evidence="1">
    <location>
        <begin position="42"/>
        <end position="56"/>
    </location>
</feature>
<name>A0A8T1T9N2_CHESE</name>
<feature type="non-terminal residue" evidence="2">
    <location>
        <position position="1"/>
    </location>
</feature>
<accession>A0A8T1T9N2</accession>
<dbReference type="Proteomes" id="UP000765507">
    <property type="component" value="Unassembled WGS sequence"/>
</dbReference>
<evidence type="ECO:0000256" key="1">
    <source>
        <dbReference type="SAM" id="MobiDB-lite"/>
    </source>
</evidence>
<dbReference type="OrthoDB" id="10510319at2759"/>
<sequence>TQQASIETVLPDSQELFLTLEPIPSQPSQGGLQDHEAGKGTSAANVSTLPLSSPSQRLAQIRRRKNACAMKCSLSSCSPPALKELSRMCGGKQWQSPGKRKMNTRTGGTSKMRGGSSAMRGAK</sequence>
<dbReference type="AlphaFoldDB" id="A0A8T1T9N2"/>
<dbReference type="EMBL" id="JAHGAV010000019">
    <property type="protein sequence ID" value="KAG6938182.1"/>
    <property type="molecule type" value="Genomic_DNA"/>
</dbReference>
<feature type="non-terminal residue" evidence="2">
    <location>
        <position position="123"/>
    </location>
</feature>
<evidence type="ECO:0000313" key="3">
    <source>
        <dbReference type="Proteomes" id="UP000765507"/>
    </source>
</evidence>
<proteinExistence type="predicted"/>
<feature type="region of interest" description="Disordered" evidence="1">
    <location>
        <begin position="21"/>
        <end position="56"/>
    </location>
</feature>
<keyword evidence="3" id="KW-1185">Reference proteome</keyword>
<protein>
    <submittedName>
        <fullName evidence="2">Uncharacterized protein</fullName>
    </submittedName>
</protein>